<dbReference type="InterPro" id="IPR011993">
    <property type="entry name" value="PH-like_dom_sf"/>
</dbReference>
<dbReference type="GO" id="GO:1901076">
    <property type="term" value="P:positive regulation of engulfment of apoptotic cell"/>
    <property type="evidence" value="ECO:0007669"/>
    <property type="project" value="EnsemblMetazoa"/>
</dbReference>
<sequence>MAKDIYKTFKRSVSGIVGGSGNNGESSSSPSTSTGQVKYRGGTGRTWIHPPDFLINGHVEYVARFLGCVETSNENGTAAAREAIHAIRFQRDLKRSEQSRETAKLQKVEIQISIDNVIIADSKTKAVMHQFPLPRISFCADDKDDKRMFSFIARNDDGKPSCYAFTSEKLAEDITCTIGEAFDLAYKRFLDKNRASLENERNTYLLQRRIVELENENQKLATLLQEVTNGGRRAEPNDYGIPPHPAFAPPSLPLSPMPQGPPPSLQPSSIYSMPKTNDNAPTEMAPMPPIATSPNGTSPSSPSSNSPSGPAPSMPPPRPPAVLAPPPPVAPRRVPVVSPKNSTAGQLDGLNFGEVKKPHSNVFDDSFDPRAGEKKSVSEAADYNPFGADFLPALQNTNSAPPSASALALASEAIARLPSSDSSGPPKKTAADYDAMISEVEKKLAAMNNGTLVFGQLQTGDLGGIEGESEYGTPSDRLNPKVMNLKE</sequence>
<protein>
    <submittedName>
        <fullName evidence="1">Uncharacterized protein</fullName>
    </submittedName>
</protein>
<proteinExistence type="predicted"/>
<comment type="caution">
    <text evidence="1">The sequence shown here is derived from an EMBL/GenBank/DDBJ whole genome shotgun (WGS) entry which is preliminary data.</text>
</comment>
<dbReference type="InterPro" id="IPR051133">
    <property type="entry name" value="Adapter_Engulfment-Domain"/>
</dbReference>
<dbReference type="eggNOG" id="KOG3536">
    <property type="taxonomic scope" value="Eukaryota"/>
</dbReference>
<dbReference type="GO" id="GO:1903356">
    <property type="term" value="P:positive regulation of distal tip cell migration"/>
    <property type="evidence" value="ECO:0007669"/>
    <property type="project" value="EnsemblMetazoa"/>
</dbReference>
<dbReference type="PROSITE" id="PS01179">
    <property type="entry name" value="PID"/>
    <property type="match status" value="1"/>
</dbReference>
<dbReference type="OMA" id="HAIRFQL"/>
<dbReference type="CTD" id="9826047"/>
<feature type="non-terminal residue" evidence="1">
    <location>
        <position position="1"/>
    </location>
</feature>
<dbReference type="SUPFAM" id="SSF50729">
    <property type="entry name" value="PH domain-like"/>
    <property type="match status" value="1"/>
</dbReference>
<dbReference type="Proteomes" id="UP000216624">
    <property type="component" value="Unassembled WGS sequence"/>
</dbReference>
<gene>
    <name evidence="1" type="ORF">FL82_16787</name>
</gene>
<dbReference type="GO" id="GO:0005124">
    <property type="term" value="F:scavenger receptor binding"/>
    <property type="evidence" value="ECO:0007669"/>
    <property type="project" value="EnsemblMetazoa"/>
</dbReference>
<dbReference type="GO" id="GO:0045335">
    <property type="term" value="C:phagocytic vesicle"/>
    <property type="evidence" value="ECO:0007669"/>
    <property type="project" value="EnsemblMetazoa"/>
</dbReference>
<dbReference type="GO" id="GO:1902742">
    <property type="term" value="P:apoptotic process involved in development"/>
    <property type="evidence" value="ECO:0007669"/>
    <property type="project" value="EnsemblMetazoa"/>
</dbReference>
<organism evidence="1 2">
    <name type="scientific">Caenorhabditis remanei</name>
    <name type="common">Caenorhabditis vulgaris</name>
    <dbReference type="NCBI Taxonomy" id="31234"/>
    <lineage>
        <taxon>Eukaryota</taxon>
        <taxon>Metazoa</taxon>
        <taxon>Ecdysozoa</taxon>
        <taxon>Nematoda</taxon>
        <taxon>Chromadorea</taxon>
        <taxon>Rhabditida</taxon>
        <taxon>Rhabditina</taxon>
        <taxon>Rhabditomorpha</taxon>
        <taxon>Rhabditoidea</taxon>
        <taxon>Rhabditidae</taxon>
        <taxon>Peloderinae</taxon>
        <taxon>Caenorhabditis</taxon>
    </lineage>
</organism>
<dbReference type="CDD" id="cd01273">
    <property type="entry name" value="PTB_CED-6"/>
    <property type="match status" value="1"/>
</dbReference>
<dbReference type="EMBL" id="NMWX01000288">
    <property type="protein sequence ID" value="OZF81324.1"/>
    <property type="molecule type" value="Genomic_DNA"/>
</dbReference>
<dbReference type="HOGENOM" id="CLU_539941_0_0_1"/>
<dbReference type="GO" id="GO:0009898">
    <property type="term" value="C:cytoplasmic side of plasma membrane"/>
    <property type="evidence" value="ECO:0007669"/>
    <property type="project" value="EnsemblMetazoa"/>
</dbReference>
<dbReference type="SMART" id="SM00462">
    <property type="entry name" value="PTB"/>
    <property type="match status" value="1"/>
</dbReference>
<keyword evidence="2" id="KW-1185">Reference proteome</keyword>
<dbReference type="PANTHER" id="PTHR11232:SF77">
    <property type="entry name" value="GULP PTB DOMAIN CONTAINING ENGULFMENT ADAPTOR 1"/>
    <property type="match status" value="1"/>
</dbReference>
<reference evidence="1" key="1">
    <citation type="submission" date="2017-08" db="EMBL/GenBank/DDBJ databases">
        <authorList>
            <person name="de Groot N.N."/>
        </authorList>
    </citation>
    <scope>NUCLEOTIDE SEQUENCE [LARGE SCALE GENOMIC DNA]</scope>
    <source>
        <strain evidence="1">PX439</strain>
    </source>
</reference>
<dbReference type="InterPro" id="IPR006020">
    <property type="entry name" value="PTB/PI_dom"/>
</dbReference>
<dbReference type="GO" id="GO:0070986">
    <property type="term" value="P:left/right axis specification"/>
    <property type="evidence" value="ECO:0007669"/>
    <property type="project" value="EnsemblMetazoa"/>
</dbReference>
<name>A0A260Z788_CAERE</name>
<dbReference type="Pfam" id="PF00640">
    <property type="entry name" value="PID"/>
    <property type="match status" value="1"/>
</dbReference>
<evidence type="ECO:0000313" key="1">
    <source>
        <dbReference type="EMBL" id="OZF81324.1"/>
    </source>
</evidence>
<evidence type="ECO:0000313" key="2">
    <source>
        <dbReference type="Proteomes" id="UP000216624"/>
    </source>
</evidence>
<dbReference type="KEGG" id="crq:GCK72_010576"/>
<dbReference type="STRING" id="31234.E3LZ03"/>
<dbReference type="GO" id="GO:0035615">
    <property type="term" value="F:clathrin adaptor activity"/>
    <property type="evidence" value="ECO:0007669"/>
    <property type="project" value="EnsemblMetazoa"/>
</dbReference>
<dbReference type="GO" id="GO:0000132">
    <property type="term" value="P:establishment of mitotic spindle orientation"/>
    <property type="evidence" value="ECO:0007669"/>
    <property type="project" value="EnsemblMetazoa"/>
</dbReference>
<accession>A0A260Z788</accession>
<dbReference type="GO" id="GO:1904747">
    <property type="term" value="P:positive regulation of apoptotic process involved in development"/>
    <property type="evidence" value="ECO:0007669"/>
    <property type="project" value="EnsemblMetazoa"/>
</dbReference>
<dbReference type="Gene3D" id="2.30.29.30">
    <property type="entry name" value="Pleckstrin-homology domain (PH domain)/Phosphotyrosine-binding domain (PTB)"/>
    <property type="match status" value="1"/>
</dbReference>
<dbReference type="PANTHER" id="PTHR11232">
    <property type="entry name" value="PHOSPHOTYROSINE INTERACTION DOMAIN-CONTAINING FAMILY MEMBER"/>
    <property type="match status" value="1"/>
</dbReference>
<dbReference type="OrthoDB" id="10057585at2759"/>
<dbReference type="GO" id="GO:0043652">
    <property type="term" value="P:engulfment of apoptotic cell"/>
    <property type="evidence" value="ECO:0007669"/>
    <property type="project" value="EnsemblMetazoa"/>
</dbReference>